<sequence length="114" mass="12921">MAVSGRLQTDDVGDALQKALVSPGVKQISSVAIDEERRLIEVFVSDSSDFVWCFWSELSDEVRERKANRQNQENRVRDNKDSGGQAKTNDVRLGETSEIVSELPKKRKKEEIIK</sequence>
<feature type="region of interest" description="Disordered" evidence="1">
    <location>
        <begin position="64"/>
        <end position="114"/>
    </location>
</feature>
<name>A0A565CF71_9BRAS</name>
<comment type="caution">
    <text evidence="2">The sequence shown here is derived from an EMBL/GenBank/DDBJ whole genome shotgun (WGS) entry which is preliminary data.</text>
</comment>
<dbReference type="EMBL" id="CABITT030000007">
    <property type="protein sequence ID" value="VVB12303.1"/>
    <property type="molecule type" value="Genomic_DNA"/>
</dbReference>
<evidence type="ECO:0000313" key="2">
    <source>
        <dbReference type="EMBL" id="VVB12303.1"/>
    </source>
</evidence>
<protein>
    <submittedName>
        <fullName evidence="2">Uncharacterized protein</fullName>
    </submittedName>
</protein>
<dbReference type="AlphaFoldDB" id="A0A565CF71"/>
<accession>A0A565CF71</accession>
<reference evidence="2" key="1">
    <citation type="submission" date="2019-07" db="EMBL/GenBank/DDBJ databases">
        <authorList>
            <person name="Dittberner H."/>
        </authorList>
    </citation>
    <scope>NUCLEOTIDE SEQUENCE [LARGE SCALE GENOMIC DNA]</scope>
</reference>
<evidence type="ECO:0000256" key="1">
    <source>
        <dbReference type="SAM" id="MobiDB-lite"/>
    </source>
</evidence>
<feature type="compositionally biased region" description="Basic and acidic residues" evidence="1">
    <location>
        <begin position="64"/>
        <end position="81"/>
    </location>
</feature>
<proteinExistence type="predicted"/>
<organism evidence="2 3">
    <name type="scientific">Arabis nemorensis</name>
    <dbReference type="NCBI Taxonomy" id="586526"/>
    <lineage>
        <taxon>Eukaryota</taxon>
        <taxon>Viridiplantae</taxon>
        <taxon>Streptophyta</taxon>
        <taxon>Embryophyta</taxon>
        <taxon>Tracheophyta</taxon>
        <taxon>Spermatophyta</taxon>
        <taxon>Magnoliopsida</taxon>
        <taxon>eudicotyledons</taxon>
        <taxon>Gunneridae</taxon>
        <taxon>Pentapetalae</taxon>
        <taxon>rosids</taxon>
        <taxon>malvids</taxon>
        <taxon>Brassicales</taxon>
        <taxon>Brassicaceae</taxon>
        <taxon>Arabideae</taxon>
        <taxon>Arabis</taxon>
    </lineage>
</organism>
<evidence type="ECO:0000313" key="3">
    <source>
        <dbReference type="Proteomes" id="UP000489600"/>
    </source>
</evidence>
<dbReference type="Proteomes" id="UP000489600">
    <property type="component" value="Unassembled WGS sequence"/>
</dbReference>
<keyword evidence="3" id="KW-1185">Reference proteome</keyword>
<gene>
    <name evidence="2" type="ORF">ANE_LOCUS22747</name>
</gene>